<comment type="caution">
    <text evidence="1">The sequence shown here is derived from an EMBL/GenBank/DDBJ whole genome shotgun (WGS) entry which is preliminary data.</text>
</comment>
<dbReference type="EMBL" id="FMUI01000002">
    <property type="protein sequence ID" value="SCX39180.1"/>
    <property type="molecule type" value="Genomic_DNA"/>
</dbReference>
<reference evidence="1 2" key="1">
    <citation type="submission" date="2016-10" db="EMBL/GenBank/DDBJ databases">
        <authorList>
            <person name="Varghese N."/>
            <person name="Submissions S."/>
        </authorList>
    </citation>
    <scope>NUCLEOTIDE SEQUENCE [LARGE SCALE GENOMIC DNA]</scope>
    <source>
        <strain evidence="1 2">CGMCC 1.12102</strain>
    </source>
</reference>
<gene>
    <name evidence="1" type="ORF">SAMN02927897_00487</name>
</gene>
<dbReference type="GeneID" id="30422051"/>
<sequence>MTAYSNSDVARNLRPALDKAPAGAVSSEWVFITEQAGVASQTGGYMYADGRHVTAGDQTFQIVRNVRLSNCLLFMFFFKRFSSVKEIEKWL</sequence>
<proteinExistence type="predicted"/>
<name>A0A1G4XD40_9ENTR</name>
<accession>A0A1G4XD40</accession>
<organism evidence="1 2">
    <name type="scientific">Kosakonia sacchari</name>
    <dbReference type="NCBI Taxonomy" id="1158459"/>
    <lineage>
        <taxon>Bacteria</taxon>
        <taxon>Pseudomonadati</taxon>
        <taxon>Pseudomonadota</taxon>
        <taxon>Gammaproteobacteria</taxon>
        <taxon>Enterobacterales</taxon>
        <taxon>Enterobacteriaceae</taxon>
        <taxon>Kosakonia</taxon>
    </lineage>
</organism>
<protein>
    <submittedName>
        <fullName evidence="1">Uncharacterized protein</fullName>
    </submittedName>
</protein>
<dbReference type="RefSeq" id="WP_238593031.1">
    <property type="nucleotide sequence ID" value="NZ_FMUI01000002.1"/>
</dbReference>
<dbReference type="Proteomes" id="UP000183569">
    <property type="component" value="Unassembled WGS sequence"/>
</dbReference>
<evidence type="ECO:0000313" key="1">
    <source>
        <dbReference type="EMBL" id="SCX39180.1"/>
    </source>
</evidence>
<evidence type="ECO:0000313" key="2">
    <source>
        <dbReference type="Proteomes" id="UP000183569"/>
    </source>
</evidence>
<dbReference type="AlphaFoldDB" id="A0A1G4XD40"/>